<reference evidence="1" key="2">
    <citation type="journal article" date="2020" name="Nat. Commun.">
        <title>Large-scale genome sequencing of mycorrhizal fungi provides insights into the early evolution of symbiotic traits.</title>
        <authorList>
            <person name="Miyauchi S."/>
            <person name="Kiss E."/>
            <person name="Kuo A."/>
            <person name="Drula E."/>
            <person name="Kohler A."/>
            <person name="Sanchez-Garcia M."/>
            <person name="Morin E."/>
            <person name="Andreopoulos B."/>
            <person name="Barry K.W."/>
            <person name="Bonito G."/>
            <person name="Buee M."/>
            <person name="Carver A."/>
            <person name="Chen C."/>
            <person name="Cichocki N."/>
            <person name="Clum A."/>
            <person name="Culley D."/>
            <person name="Crous P.W."/>
            <person name="Fauchery L."/>
            <person name="Girlanda M."/>
            <person name="Hayes R.D."/>
            <person name="Keri Z."/>
            <person name="LaButti K."/>
            <person name="Lipzen A."/>
            <person name="Lombard V."/>
            <person name="Magnuson J."/>
            <person name="Maillard F."/>
            <person name="Murat C."/>
            <person name="Nolan M."/>
            <person name="Ohm R.A."/>
            <person name="Pangilinan J."/>
            <person name="Pereira M.F."/>
            <person name="Perotto S."/>
            <person name="Peter M."/>
            <person name="Pfister S."/>
            <person name="Riley R."/>
            <person name="Sitrit Y."/>
            <person name="Stielow J.B."/>
            <person name="Szollosi G."/>
            <person name="Zifcakova L."/>
            <person name="Stursova M."/>
            <person name="Spatafora J.W."/>
            <person name="Tedersoo L."/>
            <person name="Vaario L.M."/>
            <person name="Yamada A."/>
            <person name="Yan M."/>
            <person name="Wang P."/>
            <person name="Xu J."/>
            <person name="Bruns T."/>
            <person name="Baldrian P."/>
            <person name="Vilgalys R."/>
            <person name="Dunand C."/>
            <person name="Henrissat B."/>
            <person name="Grigoriev I.V."/>
            <person name="Hibbett D."/>
            <person name="Nagy L.G."/>
            <person name="Martin F.M."/>
        </authorList>
    </citation>
    <scope>NUCLEOTIDE SEQUENCE</scope>
    <source>
        <strain evidence="1">P2</strain>
    </source>
</reference>
<proteinExistence type="predicted"/>
<comment type="caution">
    <text evidence="1">The sequence shown here is derived from an EMBL/GenBank/DDBJ whole genome shotgun (WGS) entry which is preliminary data.</text>
</comment>
<keyword evidence="2" id="KW-1185">Reference proteome</keyword>
<sequence length="483" mass="54430">MPADRKSKSKRRQDDGFKQSRFDLKWTPPVESTLQTIEFTPNVTPTTFTDDTPPPLQPATAYIFPPEDELFTNDNPKPRGRKGSGYIPRPPNAFILFRSSFIKSQHVTSDIETNHSTLSKIIGMTWQSLPNDERQAWHTKAKEAQEEHKRRWPQYAFRPVTNKTQKKKRRVRETEPKDMKRCEKIVELLCNGKKGDELKHAVKDFDKSHVPEFITRFEAPITERAYRRSSSAPLPDTGHEQSKQSFKPSALPHRKRSSSVEPEDLSPAAEIKLPTSGLAQFDATLSFDSSPSTPGHSTPFLQREGYIDFSNYAFGGPAVSESFDSFSHSFASVTPSPPPHEFANISQFVSPRKPSYTRLSITTAFLEQWISSQSSPVPAMPESPAYYSSGASSPSEAITPYEGGFSLTHCGFEQQQQQSEESYTYCPQMAGYSYVDVPSSVSSSPPPAYPYFSDVQQPLKDGFQYPSHMEVDYSAFLQPRYTA</sequence>
<dbReference type="EMBL" id="MU117967">
    <property type="protein sequence ID" value="KAF9652796.1"/>
    <property type="molecule type" value="Genomic_DNA"/>
</dbReference>
<name>A0ACB6ZTP1_THEGA</name>
<organism evidence="1 2">
    <name type="scientific">Thelephora ganbajun</name>
    <name type="common">Ganba fungus</name>
    <dbReference type="NCBI Taxonomy" id="370292"/>
    <lineage>
        <taxon>Eukaryota</taxon>
        <taxon>Fungi</taxon>
        <taxon>Dikarya</taxon>
        <taxon>Basidiomycota</taxon>
        <taxon>Agaricomycotina</taxon>
        <taxon>Agaricomycetes</taxon>
        <taxon>Thelephorales</taxon>
        <taxon>Thelephoraceae</taxon>
        <taxon>Thelephora</taxon>
    </lineage>
</organism>
<evidence type="ECO:0000313" key="1">
    <source>
        <dbReference type="EMBL" id="KAF9652796.1"/>
    </source>
</evidence>
<accession>A0ACB6ZTP1</accession>
<dbReference type="Proteomes" id="UP000886501">
    <property type="component" value="Unassembled WGS sequence"/>
</dbReference>
<evidence type="ECO:0000313" key="2">
    <source>
        <dbReference type="Proteomes" id="UP000886501"/>
    </source>
</evidence>
<gene>
    <name evidence="1" type="ORF">BDM02DRAFT_3108929</name>
</gene>
<reference evidence="1" key="1">
    <citation type="submission" date="2019-10" db="EMBL/GenBank/DDBJ databases">
        <authorList>
            <consortium name="DOE Joint Genome Institute"/>
            <person name="Kuo A."/>
            <person name="Miyauchi S."/>
            <person name="Kiss E."/>
            <person name="Drula E."/>
            <person name="Kohler A."/>
            <person name="Sanchez-Garcia M."/>
            <person name="Andreopoulos B."/>
            <person name="Barry K.W."/>
            <person name="Bonito G."/>
            <person name="Buee M."/>
            <person name="Carver A."/>
            <person name="Chen C."/>
            <person name="Cichocki N."/>
            <person name="Clum A."/>
            <person name="Culley D."/>
            <person name="Crous P.W."/>
            <person name="Fauchery L."/>
            <person name="Girlanda M."/>
            <person name="Hayes R."/>
            <person name="Keri Z."/>
            <person name="Labutti K."/>
            <person name="Lipzen A."/>
            <person name="Lombard V."/>
            <person name="Magnuson J."/>
            <person name="Maillard F."/>
            <person name="Morin E."/>
            <person name="Murat C."/>
            <person name="Nolan M."/>
            <person name="Ohm R."/>
            <person name="Pangilinan J."/>
            <person name="Pereira M."/>
            <person name="Perotto S."/>
            <person name="Peter M."/>
            <person name="Riley R."/>
            <person name="Sitrit Y."/>
            <person name="Stielow B."/>
            <person name="Szollosi G."/>
            <person name="Zifcakova L."/>
            <person name="Stursova M."/>
            <person name="Spatafora J.W."/>
            <person name="Tedersoo L."/>
            <person name="Vaario L.-M."/>
            <person name="Yamada A."/>
            <person name="Yan M."/>
            <person name="Wang P."/>
            <person name="Xu J."/>
            <person name="Bruns T."/>
            <person name="Baldrian P."/>
            <person name="Vilgalys R."/>
            <person name="Henrissat B."/>
            <person name="Grigoriev I.V."/>
            <person name="Hibbett D."/>
            <person name="Nagy L.G."/>
            <person name="Martin F.M."/>
        </authorList>
    </citation>
    <scope>NUCLEOTIDE SEQUENCE</scope>
    <source>
        <strain evidence="1">P2</strain>
    </source>
</reference>
<protein>
    <submittedName>
        <fullName evidence="1">Uncharacterized protein</fullName>
    </submittedName>
</protein>